<gene>
    <name evidence="1" type="ORF">CLG96_08435</name>
</gene>
<dbReference type="OrthoDB" id="9807329at2"/>
<evidence type="ECO:0000313" key="2">
    <source>
        <dbReference type="Proteomes" id="UP000244162"/>
    </source>
</evidence>
<evidence type="ECO:0000313" key="1">
    <source>
        <dbReference type="EMBL" id="PTQ11464.1"/>
    </source>
</evidence>
<protein>
    <submittedName>
        <fullName evidence="1">Uncharacterized protein</fullName>
    </submittedName>
</protein>
<dbReference type="EMBL" id="NWBU01000007">
    <property type="protein sequence ID" value="PTQ11464.1"/>
    <property type="molecule type" value="Genomic_DNA"/>
</dbReference>
<reference evidence="1 2" key="1">
    <citation type="submission" date="2017-09" db="EMBL/GenBank/DDBJ databases">
        <title>Sphingomonas panjinensis sp.nov., isolated from oil-contaminated soil.</title>
        <authorList>
            <person name="Wang L."/>
            <person name="Chen L."/>
        </authorList>
    </citation>
    <scope>NUCLEOTIDE SEQUENCE [LARGE SCALE GENOMIC DNA]</scope>
    <source>
        <strain evidence="1 2">FW-11</strain>
    </source>
</reference>
<proteinExistence type="predicted"/>
<organism evidence="1 2">
    <name type="scientific">Sphingomonas oleivorans</name>
    <dbReference type="NCBI Taxonomy" id="1735121"/>
    <lineage>
        <taxon>Bacteria</taxon>
        <taxon>Pseudomonadati</taxon>
        <taxon>Pseudomonadota</taxon>
        <taxon>Alphaproteobacteria</taxon>
        <taxon>Sphingomonadales</taxon>
        <taxon>Sphingomonadaceae</taxon>
        <taxon>Sphingomonas</taxon>
    </lineage>
</organism>
<dbReference type="Proteomes" id="UP000244162">
    <property type="component" value="Unassembled WGS sequence"/>
</dbReference>
<dbReference type="AlphaFoldDB" id="A0A2T5FY96"/>
<accession>A0A2T5FY96</accession>
<name>A0A2T5FY96_9SPHN</name>
<keyword evidence="2" id="KW-1185">Reference proteome</keyword>
<sequence>MMTVDGAGHSAFLAAARPEQEAPLRLLSGCGWGRGVVAAPLPSDGRVLSIQLSGLAIVEQIDTPHVAINAASAAPFIIPRFPSILQLIAVFNVNGG</sequence>
<comment type="caution">
    <text evidence="1">The sequence shown here is derived from an EMBL/GenBank/DDBJ whole genome shotgun (WGS) entry which is preliminary data.</text>
</comment>
<dbReference type="RefSeq" id="WP_107967457.1">
    <property type="nucleotide sequence ID" value="NZ_NWBU01000007.1"/>
</dbReference>